<accession>A0A183JGK5</accession>
<dbReference type="EMBL" id="UZAK01001579">
    <property type="protein sequence ID" value="VDO70253.1"/>
    <property type="molecule type" value="Genomic_DNA"/>
</dbReference>
<organism evidence="4">
    <name type="scientific">Schistosoma curassoni</name>
    <dbReference type="NCBI Taxonomy" id="6186"/>
    <lineage>
        <taxon>Eukaryota</taxon>
        <taxon>Metazoa</taxon>
        <taxon>Spiralia</taxon>
        <taxon>Lophotrochozoa</taxon>
        <taxon>Platyhelminthes</taxon>
        <taxon>Trematoda</taxon>
        <taxon>Digenea</taxon>
        <taxon>Strigeidida</taxon>
        <taxon>Schistosomatoidea</taxon>
        <taxon>Schistosomatidae</taxon>
        <taxon>Schistosoma</taxon>
    </lineage>
</organism>
<proteinExistence type="predicted"/>
<evidence type="ECO:0000313" key="3">
    <source>
        <dbReference type="Proteomes" id="UP000279833"/>
    </source>
</evidence>
<evidence type="ECO:0000313" key="2">
    <source>
        <dbReference type="EMBL" id="VDO70253.1"/>
    </source>
</evidence>
<evidence type="ECO:0000256" key="1">
    <source>
        <dbReference type="SAM" id="MobiDB-lite"/>
    </source>
</evidence>
<gene>
    <name evidence="2" type="ORF">SCUD_LOCUS1827</name>
</gene>
<name>A0A183JGK5_9TREM</name>
<reference evidence="2 3" key="2">
    <citation type="submission" date="2018-11" db="EMBL/GenBank/DDBJ databases">
        <authorList>
            <consortium name="Pathogen Informatics"/>
        </authorList>
    </citation>
    <scope>NUCLEOTIDE SEQUENCE [LARGE SCALE GENOMIC DNA]</scope>
    <source>
        <strain evidence="2">Dakar</strain>
        <strain evidence="3">Dakar, Senegal</strain>
    </source>
</reference>
<protein>
    <submittedName>
        <fullName evidence="2 4">Uncharacterized protein</fullName>
    </submittedName>
</protein>
<sequence length="118" mass="14050">MGQKPGELRKPSSRKYRCLLTIVYTKYFGCSSQTLLATTYCGREQTRSQRTEKEIRNQCWECIGHTLRKAPNYVTKQGPTWNPQGQRRRGRPMNTLHREMETDIRRMNRNWIELGRKT</sequence>
<evidence type="ECO:0000313" key="4">
    <source>
        <dbReference type="WBParaSite" id="SCUD_0000182601-mRNA-1"/>
    </source>
</evidence>
<reference evidence="4" key="1">
    <citation type="submission" date="2016-06" db="UniProtKB">
        <authorList>
            <consortium name="WormBaseParasite"/>
        </authorList>
    </citation>
    <scope>IDENTIFICATION</scope>
</reference>
<dbReference type="WBParaSite" id="SCUD_0000182601-mRNA-1">
    <property type="protein sequence ID" value="SCUD_0000182601-mRNA-1"/>
    <property type="gene ID" value="SCUD_0000182601"/>
</dbReference>
<feature type="compositionally biased region" description="Polar residues" evidence="1">
    <location>
        <begin position="74"/>
        <end position="85"/>
    </location>
</feature>
<keyword evidence="3" id="KW-1185">Reference proteome</keyword>
<feature type="region of interest" description="Disordered" evidence="1">
    <location>
        <begin position="73"/>
        <end position="99"/>
    </location>
</feature>
<dbReference type="Proteomes" id="UP000279833">
    <property type="component" value="Unassembled WGS sequence"/>
</dbReference>
<dbReference type="AlphaFoldDB" id="A0A183JGK5"/>